<dbReference type="PROSITE" id="PS51755">
    <property type="entry name" value="OMPR_PHOB"/>
    <property type="match status" value="1"/>
</dbReference>
<evidence type="ECO:0000259" key="7">
    <source>
        <dbReference type="PROSITE" id="PS51755"/>
    </source>
</evidence>
<accession>D0LYV2</accession>
<dbReference type="Pfam" id="PF00486">
    <property type="entry name" value="Trans_reg_C"/>
    <property type="match status" value="1"/>
</dbReference>
<evidence type="ECO:0000256" key="1">
    <source>
        <dbReference type="ARBA" id="ARBA00023015"/>
    </source>
</evidence>
<dbReference type="GO" id="GO:0005829">
    <property type="term" value="C:cytosol"/>
    <property type="evidence" value="ECO:0007669"/>
    <property type="project" value="TreeGrafter"/>
</dbReference>
<dbReference type="SMART" id="SM00448">
    <property type="entry name" value="REC"/>
    <property type="match status" value="1"/>
</dbReference>
<feature type="modified residue" description="4-aspartylphosphate" evidence="4">
    <location>
        <position position="57"/>
    </location>
</feature>
<evidence type="ECO:0000256" key="3">
    <source>
        <dbReference type="ARBA" id="ARBA00023163"/>
    </source>
</evidence>
<dbReference type="eggNOG" id="COG0745">
    <property type="taxonomic scope" value="Bacteria"/>
</dbReference>
<feature type="domain" description="OmpR/PhoB-type" evidence="7">
    <location>
        <begin position="132"/>
        <end position="231"/>
    </location>
</feature>
<keyword evidence="1" id="KW-0805">Transcription regulation</keyword>
<sequence>MDTSDPARILVVEDDAPTASAIVRALKGAGFEVELAVDGILGLEAIRRARFDLVVLDLRLPRAHGLALLEALRGAEGRARHNRDSCVLVISASTELASRLRSFELGADDFVPKPFWTEELLARIRRRLGRPDAVARNSEIGILTVDPRARQVRVAGREVALTGAEFDLLCVLVRARGGAVSRAQLAEEVLAADADGRGRTVDSHVARLRRKLGDAGGYVRTVWGIGYRLSEENQ</sequence>
<dbReference type="KEGG" id="hoh:Hoch_1874"/>
<dbReference type="PANTHER" id="PTHR48111">
    <property type="entry name" value="REGULATOR OF RPOS"/>
    <property type="match status" value="1"/>
</dbReference>
<dbReference type="HOGENOM" id="CLU_000445_30_3_7"/>
<organism evidence="8 9">
    <name type="scientific">Haliangium ochraceum (strain DSM 14365 / JCM 11303 / SMP-2)</name>
    <dbReference type="NCBI Taxonomy" id="502025"/>
    <lineage>
        <taxon>Bacteria</taxon>
        <taxon>Pseudomonadati</taxon>
        <taxon>Myxococcota</taxon>
        <taxon>Polyangia</taxon>
        <taxon>Haliangiales</taxon>
        <taxon>Kofleriaceae</taxon>
        <taxon>Haliangium</taxon>
    </lineage>
</organism>
<dbReference type="PANTHER" id="PTHR48111:SF67">
    <property type="entry name" value="TRANSCRIPTIONAL REGULATORY PROTEIN TCTD"/>
    <property type="match status" value="1"/>
</dbReference>
<dbReference type="SUPFAM" id="SSF52172">
    <property type="entry name" value="CheY-like"/>
    <property type="match status" value="1"/>
</dbReference>
<dbReference type="Proteomes" id="UP000001880">
    <property type="component" value="Chromosome"/>
</dbReference>
<feature type="DNA-binding region" description="OmpR/PhoB-type" evidence="5">
    <location>
        <begin position="132"/>
        <end position="231"/>
    </location>
</feature>
<dbReference type="GO" id="GO:0000156">
    <property type="term" value="F:phosphorelay response regulator activity"/>
    <property type="evidence" value="ECO:0007669"/>
    <property type="project" value="TreeGrafter"/>
</dbReference>
<feature type="domain" description="Response regulatory" evidence="6">
    <location>
        <begin position="8"/>
        <end position="128"/>
    </location>
</feature>
<keyword evidence="2 5" id="KW-0238">DNA-binding</keyword>
<dbReference type="Gene3D" id="1.10.10.10">
    <property type="entry name" value="Winged helix-like DNA-binding domain superfamily/Winged helix DNA-binding domain"/>
    <property type="match status" value="1"/>
</dbReference>
<dbReference type="Gene3D" id="3.40.50.2300">
    <property type="match status" value="1"/>
</dbReference>
<keyword evidence="3" id="KW-0804">Transcription</keyword>
<dbReference type="CDD" id="cd00383">
    <property type="entry name" value="trans_reg_C"/>
    <property type="match status" value="1"/>
</dbReference>
<dbReference type="EMBL" id="CP001804">
    <property type="protein sequence ID" value="ACY14422.1"/>
    <property type="molecule type" value="Genomic_DNA"/>
</dbReference>
<dbReference type="GO" id="GO:0000976">
    <property type="term" value="F:transcription cis-regulatory region binding"/>
    <property type="evidence" value="ECO:0007669"/>
    <property type="project" value="TreeGrafter"/>
</dbReference>
<dbReference type="SMART" id="SM00862">
    <property type="entry name" value="Trans_reg_C"/>
    <property type="match status" value="1"/>
</dbReference>
<dbReference type="InterPro" id="IPR001789">
    <property type="entry name" value="Sig_transdc_resp-reg_receiver"/>
</dbReference>
<gene>
    <name evidence="8" type="ordered locus">Hoch_1874</name>
</gene>
<evidence type="ECO:0000256" key="5">
    <source>
        <dbReference type="PROSITE-ProRule" id="PRU01091"/>
    </source>
</evidence>
<dbReference type="GO" id="GO:0032993">
    <property type="term" value="C:protein-DNA complex"/>
    <property type="evidence" value="ECO:0007669"/>
    <property type="project" value="TreeGrafter"/>
</dbReference>
<dbReference type="Pfam" id="PF00072">
    <property type="entry name" value="Response_reg"/>
    <property type="match status" value="1"/>
</dbReference>
<dbReference type="InterPro" id="IPR001867">
    <property type="entry name" value="OmpR/PhoB-type_DNA-bd"/>
</dbReference>
<keyword evidence="4" id="KW-0597">Phosphoprotein</keyword>
<dbReference type="AlphaFoldDB" id="D0LYV2"/>
<dbReference type="PROSITE" id="PS50110">
    <property type="entry name" value="RESPONSE_REGULATORY"/>
    <property type="match status" value="1"/>
</dbReference>
<evidence type="ECO:0000259" key="6">
    <source>
        <dbReference type="PROSITE" id="PS50110"/>
    </source>
</evidence>
<evidence type="ECO:0000256" key="4">
    <source>
        <dbReference type="PROSITE-ProRule" id="PRU00169"/>
    </source>
</evidence>
<dbReference type="GO" id="GO:0006355">
    <property type="term" value="P:regulation of DNA-templated transcription"/>
    <property type="evidence" value="ECO:0007669"/>
    <property type="project" value="InterPro"/>
</dbReference>
<name>D0LYV2_HALO1</name>
<dbReference type="RefSeq" id="WP_012827030.1">
    <property type="nucleotide sequence ID" value="NC_013440.1"/>
</dbReference>
<dbReference type="InterPro" id="IPR036388">
    <property type="entry name" value="WH-like_DNA-bd_sf"/>
</dbReference>
<dbReference type="InterPro" id="IPR039420">
    <property type="entry name" value="WalR-like"/>
</dbReference>
<dbReference type="STRING" id="502025.Hoch_1874"/>
<proteinExistence type="predicted"/>
<evidence type="ECO:0000313" key="8">
    <source>
        <dbReference type="EMBL" id="ACY14422.1"/>
    </source>
</evidence>
<evidence type="ECO:0000256" key="2">
    <source>
        <dbReference type="ARBA" id="ARBA00023125"/>
    </source>
</evidence>
<protein>
    <submittedName>
        <fullName evidence="8">Two component transcriptional regulator, winged helix family</fullName>
    </submittedName>
</protein>
<evidence type="ECO:0000313" key="9">
    <source>
        <dbReference type="Proteomes" id="UP000001880"/>
    </source>
</evidence>
<dbReference type="OrthoDB" id="9793321at2"/>
<keyword evidence="9" id="KW-1185">Reference proteome</keyword>
<reference evidence="8 9" key="1">
    <citation type="journal article" date="2010" name="Stand. Genomic Sci.">
        <title>Complete genome sequence of Haliangium ochraceum type strain (SMP-2).</title>
        <authorList>
            <consortium name="US DOE Joint Genome Institute (JGI-PGF)"/>
            <person name="Ivanova N."/>
            <person name="Daum C."/>
            <person name="Lang E."/>
            <person name="Abt B."/>
            <person name="Kopitz M."/>
            <person name="Saunders E."/>
            <person name="Lapidus A."/>
            <person name="Lucas S."/>
            <person name="Glavina Del Rio T."/>
            <person name="Nolan M."/>
            <person name="Tice H."/>
            <person name="Copeland A."/>
            <person name="Cheng J.F."/>
            <person name="Chen F."/>
            <person name="Bruce D."/>
            <person name="Goodwin L."/>
            <person name="Pitluck S."/>
            <person name="Mavromatis K."/>
            <person name="Pati A."/>
            <person name="Mikhailova N."/>
            <person name="Chen A."/>
            <person name="Palaniappan K."/>
            <person name="Land M."/>
            <person name="Hauser L."/>
            <person name="Chang Y.J."/>
            <person name="Jeffries C.D."/>
            <person name="Detter J.C."/>
            <person name="Brettin T."/>
            <person name="Rohde M."/>
            <person name="Goker M."/>
            <person name="Bristow J."/>
            <person name="Markowitz V."/>
            <person name="Eisen J.A."/>
            <person name="Hugenholtz P."/>
            <person name="Kyrpides N.C."/>
            <person name="Klenk H.P."/>
        </authorList>
    </citation>
    <scope>NUCLEOTIDE SEQUENCE [LARGE SCALE GENOMIC DNA]</scope>
    <source>
        <strain evidence="9">DSM 14365 / CIP 107738 / JCM 11303 / AJ 13395 / SMP-2</strain>
    </source>
</reference>
<dbReference type="InterPro" id="IPR011006">
    <property type="entry name" value="CheY-like_superfamily"/>
</dbReference>